<gene>
    <name evidence="3" type="ORF">RUM44_002416</name>
</gene>
<feature type="region of interest" description="Disordered" evidence="1">
    <location>
        <begin position="84"/>
        <end position="113"/>
    </location>
</feature>
<dbReference type="Proteomes" id="UP001359485">
    <property type="component" value="Unassembled WGS sequence"/>
</dbReference>
<comment type="caution">
    <text evidence="3">The sequence shown here is derived from an EMBL/GenBank/DDBJ whole genome shotgun (WGS) entry which is preliminary data.</text>
</comment>
<dbReference type="PANTHER" id="PTHR13008:SF7">
    <property type="entry name" value="MAP KINASE-ACTIVATING DEATH DOMAIN PROTEIN"/>
    <property type="match status" value="1"/>
</dbReference>
<evidence type="ECO:0000259" key="2">
    <source>
        <dbReference type="Pfam" id="PF25328"/>
    </source>
</evidence>
<accession>A0ABR1AEQ3</accession>
<dbReference type="EMBL" id="JAWJWF010000050">
    <property type="protein sequence ID" value="KAK6617974.1"/>
    <property type="molecule type" value="Genomic_DNA"/>
</dbReference>
<evidence type="ECO:0000256" key="1">
    <source>
        <dbReference type="SAM" id="MobiDB-lite"/>
    </source>
</evidence>
<protein>
    <recommendedName>
        <fullName evidence="2">MAP kinase-activating death domain-containing protein</fullName>
    </recommendedName>
</protein>
<dbReference type="PANTHER" id="PTHR13008">
    <property type="entry name" value="MAP-KINASE ACTIVATING DEATH DOMAIN PROTEIN MADD /DENN/AEX-3 C.ELEGANS"/>
    <property type="match status" value="1"/>
</dbReference>
<evidence type="ECO:0000313" key="4">
    <source>
        <dbReference type="Proteomes" id="UP001359485"/>
    </source>
</evidence>
<reference evidence="3 4" key="1">
    <citation type="submission" date="2023-09" db="EMBL/GenBank/DDBJ databases">
        <title>Genomes of two closely related lineages of the louse Polyplax serrata with different host specificities.</title>
        <authorList>
            <person name="Martinu J."/>
            <person name="Tarabai H."/>
            <person name="Stefka J."/>
            <person name="Hypsa V."/>
        </authorList>
    </citation>
    <scope>NUCLEOTIDE SEQUENCE [LARGE SCALE GENOMIC DNA]</scope>
    <source>
        <strain evidence="3">98ZLc_SE</strain>
    </source>
</reference>
<dbReference type="Pfam" id="PF25328">
    <property type="entry name" value="PH_MADD"/>
    <property type="match status" value="1"/>
</dbReference>
<feature type="domain" description="MAP kinase-activating death" evidence="2">
    <location>
        <begin position="48"/>
        <end position="76"/>
    </location>
</feature>
<feature type="compositionally biased region" description="Low complexity" evidence="1">
    <location>
        <begin position="86"/>
        <end position="105"/>
    </location>
</feature>
<name>A0ABR1AEQ3_POLSC</name>
<evidence type="ECO:0000313" key="3">
    <source>
        <dbReference type="EMBL" id="KAK6617974.1"/>
    </source>
</evidence>
<proteinExistence type="predicted"/>
<sequence length="113" mass="13082">MISTDFDVFFPHPVMKNRTTVGKPWVRWVETFLGPVNGFCSPDHQRVPKTRQITERRYKSSMADQICYAVLCVFSYIAAGQEQRRSSQQIDPQQQQYLQPSSALSVQSSPRRQ</sequence>
<dbReference type="InterPro" id="IPR039980">
    <property type="entry name" value="MADD"/>
</dbReference>
<organism evidence="3 4">
    <name type="scientific">Polyplax serrata</name>
    <name type="common">Common mouse louse</name>
    <dbReference type="NCBI Taxonomy" id="468196"/>
    <lineage>
        <taxon>Eukaryota</taxon>
        <taxon>Metazoa</taxon>
        <taxon>Ecdysozoa</taxon>
        <taxon>Arthropoda</taxon>
        <taxon>Hexapoda</taxon>
        <taxon>Insecta</taxon>
        <taxon>Pterygota</taxon>
        <taxon>Neoptera</taxon>
        <taxon>Paraneoptera</taxon>
        <taxon>Psocodea</taxon>
        <taxon>Troctomorpha</taxon>
        <taxon>Phthiraptera</taxon>
        <taxon>Anoplura</taxon>
        <taxon>Polyplacidae</taxon>
        <taxon>Polyplax</taxon>
    </lineage>
</organism>
<keyword evidence="4" id="KW-1185">Reference proteome</keyword>
<dbReference type="InterPro" id="IPR057469">
    <property type="entry name" value="PH_MADD"/>
</dbReference>